<evidence type="ECO:0000313" key="3">
    <source>
        <dbReference type="Proteomes" id="UP000027002"/>
    </source>
</evidence>
<dbReference type="GeneID" id="66061071"/>
<protein>
    <submittedName>
        <fullName evidence="2">Uncharacterized protein</fullName>
    </submittedName>
</protein>
<feature type="compositionally biased region" description="Low complexity" evidence="1">
    <location>
        <begin position="186"/>
        <end position="213"/>
    </location>
</feature>
<feature type="compositionally biased region" description="Polar residues" evidence="1">
    <location>
        <begin position="19"/>
        <end position="43"/>
    </location>
</feature>
<dbReference type="OrthoDB" id="5389296at2759"/>
<reference evidence="2" key="1">
    <citation type="submission" date="2020-03" db="EMBL/GenBank/DDBJ databases">
        <title>A mixture of massive structural variations and highly conserved coding sequences in Ustilaginoidea virens genome.</title>
        <authorList>
            <person name="Zhang K."/>
            <person name="Zhao Z."/>
            <person name="Zhang Z."/>
            <person name="Li Y."/>
            <person name="Hsiang T."/>
            <person name="Sun W."/>
        </authorList>
    </citation>
    <scope>NUCLEOTIDE SEQUENCE</scope>
    <source>
        <strain evidence="2">UV-8b</strain>
    </source>
</reference>
<proteinExistence type="predicted"/>
<dbReference type="KEGG" id="uvi:66061071"/>
<name>A0A8E5MDZ0_USTVR</name>
<dbReference type="RefSeq" id="XP_042993725.1">
    <property type="nucleotide sequence ID" value="XM_043137791.1"/>
</dbReference>
<evidence type="ECO:0000256" key="1">
    <source>
        <dbReference type="SAM" id="MobiDB-lite"/>
    </source>
</evidence>
<gene>
    <name evidence="2" type="ORF">UV8b_00293</name>
</gene>
<evidence type="ECO:0000313" key="2">
    <source>
        <dbReference type="EMBL" id="QUC16052.1"/>
    </source>
</evidence>
<dbReference type="EMBL" id="CP072753">
    <property type="protein sequence ID" value="QUC16052.1"/>
    <property type="molecule type" value="Genomic_DNA"/>
</dbReference>
<keyword evidence="3" id="KW-1185">Reference proteome</keyword>
<sequence length="366" mass="37833">MCPPPTTPAARRFLLPKRSSGSQTPGPQASQFQSTPRFGSSSAPRPAQGRAQGVEDVDEDSAGESRSDPATADEDEPATQLQQHVVDDTIEAGSAGDESQHSRGWCVRPPALAGDDIEAVSEGEPAAEEAGRSCCPPDGRGAKRRRVLSISPDSSCSAGGGDDGRARGGPASKRDDLWAPAEEDGLSAAADPSSLSSSSPAAAAPSSWPGDSPLLSKQHQPVFVPAPRFKPAEEADEAVPDMPPLAFSPPPRGSAKYLPGGLAAHLQGWLSEVRGWEDDGRRRGGAASVAVEEVSPGRHMYLVGGRGVESREAGSYVLAGEGGKLPGLAGRAAVTAGSVVLLGEPVWEVDLEGRRWTVACNWSVVS</sequence>
<organism evidence="2 3">
    <name type="scientific">Ustilaginoidea virens</name>
    <name type="common">Rice false smut fungus</name>
    <name type="synonym">Villosiclava virens</name>
    <dbReference type="NCBI Taxonomy" id="1159556"/>
    <lineage>
        <taxon>Eukaryota</taxon>
        <taxon>Fungi</taxon>
        <taxon>Dikarya</taxon>
        <taxon>Ascomycota</taxon>
        <taxon>Pezizomycotina</taxon>
        <taxon>Sordariomycetes</taxon>
        <taxon>Hypocreomycetidae</taxon>
        <taxon>Hypocreales</taxon>
        <taxon>Clavicipitaceae</taxon>
        <taxon>Ustilaginoidea</taxon>
    </lineage>
</organism>
<dbReference type="AlphaFoldDB" id="A0A8E5MDZ0"/>
<accession>A0A8E5MDZ0</accession>
<dbReference type="Proteomes" id="UP000027002">
    <property type="component" value="Chromosome 1"/>
</dbReference>
<feature type="compositionally biased region" description="Basic and acidic residues" evidence="1">
    <location>
        <begin position="162"/>
        <end position="177"/>
    </location>
</feature>
<feature type="compositionally biased region" description="Acidic residues" evidence="1">
    <location>
        <begin position="115"/>
        <end position="127"/>
    </location>
</feature>
<feature type="region of interest" description="Disordered" evidence="1">
    <location>
        <begin position="1"/>
        <end position="219"/>
    </location>
</feature>